<organism evidence="1 2">
    <name type="scientific">Stackebrandtia albiflava</name>
    <dbReference type="NCBI Taxonomy" id="406432"/>
    <lineage>
        <taxon>Bacteria</taxon>
        <taxon>Bacillati</taxon>
        <taxon>Actinomycetota</taxon>
        <taxon>Actinomycetes</taxon>
        <taxon>Glycomycetales</taxon>
        <taxon>Glycomycetaceae</taxon>
        <taxon>Stackebrandtia</taxon>
    </lineage>
</organism>
<dbReference type="EMBL" id="VLLL01000011">
    <property type="protein sequence ID" value="TWJ07579.1"/>
    <property type="molecule type" value="Genomic_DNA"/>
</dbReference>
<comment type="caution">
    <text evidence="1">The sequence shown here is derived from an EMBL/GenBank/DDBJ whole genome shotgun (WGS) entry which is preliminary data.</text>
</comment>
<dbReference type="RefSeq" id="WP_147144345.1">
    <property type="nucleotide sequence ID" value="NZ_BAABIJ010000007.1"/>
</dbReference>
<gene>
    <name evidence="1" type="ORF">LX16_5065</name>
</gene>
<dbReference type="AlphaFoldDB" id="A0A562UPN9"/>
<sequence length="85" mass="9023">MASTREVLEAIDHGVNRLNSARASFANAGRLAEELARSLSRLDADVQAAQTRALARELSGIAVSIDRAINDVTATRSGAAAFRRT</sequence>
<accession>A0A562UPN9</accession>
<reference evidence="1 2" key="1">
    <citation type="journal article" date="2013" name="Stand. Genomic Sci.">
        <title>Genomic Encyclopedia of Type Strains, Phase I: The one thousand microbial genomes (KMG-I) project.</title>
        <authorList>
            <person name="Kyrpides N.C."/>
            <person name="Woyke T."/>
            <person name="Eisen J.A."/>
            <person name="Garrity G."/>
            <person name="Lilburn T.G."/>
            <person name="Beck B.J."/>
            <person name="Whitman W.B."/>
            <person name="Hugenholtz P."/>
            <person name="Klenk H.P."/>
        </authorList>
    </citation>
    <scope>NUCLEOTIDE SEQUENCE [LARGE SCALE GENOMIC DNA]</scope>
    <source>
        <strain evidence="1 2">DSM 45044</strain>
    </source>
</reference>
<evidence type="ECO:0000313" key="2">
    <source>
        <dbReference type="Proteomes" id="UP000321617"/>
    </source>
</evidence>
<dbReference type="Proteomes" id="UP000321617">
    <property type="component" value="Unassembled WGS sequence"/>
</dbReference>
<name>A0A562UPN9_9ACTN</name>
<protein>
    <submittedName>
        <fullName evidence="1">Uncharacterized protein</fullName>
    </submittedName>
</protein>
<keyword evidence="2" id="KW-1185">Reference proteome</keyword>
<evidence type="ECO:0000313" key="1">
    <source>
        <dbReference type="EMBL" id="TWJ07579.1"/>
    </source>
</evidence>
<proteinExistence type="predicted"/>